<organism evidence="1">
    <name type="scientific">marine sediment metagenome</name>
    <dbReference type="NCBI Taxonomy" id="412755"/>
    <lineage>
        <taxon>unclassified sequences</taxon>
        <taxon>metagenomes</taxon>
        <taxon>ecological metagenomes</taxon>
    </lineage>
</organism>
<dbReference type="EMBL" id="LAZR01001326">
    <property type="protein sequence ID" value="KKN46512.1"/>
    <property type="molecule type" value="Genomic_DNA"/>
</dbReference>
<dbReference type="AlphaFoldDB" id="A0A0F9RAX1"/>
<protein>
    <submittedName>
        <fullName evidence="1">Uncharacterized protein</fullName>
    </submittedName>
</protein>
<accession>A0A0F9RAX1</accession>
<evidence type="ECO:0000313" key="1">
    <source>
        <dbReference type="EMBL" id="KKN46512.1"/>
    </source>
</evidence>
<name>A0A0F9RAX1_9ZZZZ</name>
<gene>
    <name evidence="1" type="ORF">LCGC14_0672130</name>
</gene>
<sequence>MINISKPATVAKWSVATIATLLLVACNNPHNDGVRHGAQAVHPSGSALSLRLAQASAIPN</sequence>
<dbReference type="PROSITE" id="PS51257">
    <property type="entry name" value="PROKAR_LIPOPROTEIN"/>
    <property type="match status" value="1"/>
</dbReference>
<comment type="caution">
    <text evidence="1">The sequence shown here is derived from an EMBL/GenBank/DDBJ whole genome shotgun (WGS) entry which is preliminary data.</text>
</comment>
<proteinExistence type="predicted"/>
<reference evidence="1" key="1">
    <citation type="journal article" date="2015" name="Nature">
        <title>Complex archaea that bridge the gap between prokaryotes and eukaryotes.</title>
        <authorList>
            <person name="Spang A."/>
            <person name="Saw J.H."/>
            <person name="Jorgensen S.L."/>
            <person name="Zaremba-Niedzwiedzka K."/>
            <person name="Martijn J."/>
            <person name="Lind A.E."/>
            <person name="van Eijk R."/>
            <person name="Schleper C."/>
            <person name="Guy L."/>
            <person name="Ettema T.J."/>
        </authorList>
    </citation>
    <scope>NUCLEOTIDE SEQUENCE</scope>
</reference>